<keyword evidence="2 9" id="KW-0963">Cytoplasm</keyword>
<evidence type="ECO:0000256" key="3">
    <source>
        <dbReference type="ARBA" id="ARBA00022679"/>
    </source>
</evidence>
<dbReference type="AlphaFoldDB" id="A0A6C2TXY2"/>
<dbReference type="EC" id="2.8.1.8" evidence="9"/>
<dbReference type="NCBIfam" id="TIGR00510">
    <property type="entry name" value="lipA"/>
    <property type="match status" value="1"/>
</dbReference>
<name>A0A6C2TXY2_PONDE</name>
<dbReference type="GO" id="GO:0009249">
    <property type="term" value="P:protein lipoylation"/>
    <property type="evidence" value="ECO:0007669"/>
    <property type="project" value="UniProtKB-UniRule"/>
</dbReference>
<dbReference type="SFLD" id="SFLDF00271">
    <property type="entry name" value="lipoyl_synthase"/>
    <property type="match status" value="1"/>
</dbReference>
<evidence type="ECO:0000256" key="8">
    <source>
        <dbReference type="ARBA" id="ARBA00047326"/>
    </source>
</evidence>
<reference evidence="11 12" key="1">
    <citation type="submission" date="2019-04" db="EMBL/GenBank/DDBJ databases">
        <authorList>
            <person name="Van Vliet M D."/>
        </authorList>
    </citation>
    <scope>NUCLEOTIDE SEQUENCE [LARGE SCALE GENOMIC DNA]</scope>
    <source>
        <strain evidence="11 12">F1</strain>
    </source>
</reference>
<keyword evidence="6 9" id="KW-0408">Iron</keyword>
<evidence type="ECO:0000256" key="5">
    <source>
        <dbReference type="ARBA" id="ARBA00022723"/>
    </source>
</evidence>
<comment type="similarity">
    <text evidence="9">Belongs to the radical SAM superfamily. Lipoyl synthase family.</text>
</comment>
<evidence type="ECO:0000313" key="11">
    <source>
        <dbReference type="EMBL" id="VGO12472.1"/>
    </source>
</evidence>
<dbReference type="InterPro" id="IPR013785">
    <property type="entry name" value="Aldolase_TIM"/>
</dbReference>
<dbReference type="CDD" id="cd01335">
    <property type="entry name" value="Radical_SAM"/>
    <property type="match status" value="1"/>
</dbReference>
<comment type="subcellular location">
    <subcellularLocation>
        <location evidence="9">Cytoplasm</location>
    </subcellularLocation>
</comment>
<feature type="binding site" evidence="9">
    <location>
        <position position="283"/>
    </location>
    <ligand>
        <name>[4Fe-4S] cluster</name>
        <dbReference type="ChEBI" id="CHEBI:49883"/>
        <label>1</label>
    </ligand>
</feature>
<dbReference type="RefSeq" id="WP_136078136.1">
    <property type="nucleotide sequence ID" value="NZ_CAAHFG010000001.1"/>
</dbReference>
<dbReference type="SUPFAM" id="SSF102114">
    <property type="entry name" value="Radical SAM enzymes"/>
    <property type="match status" value="1"/>
</dbReference>
<dbReference type="FunFam" id="3.20.20.70:FF:000040">
    <property type="entry name" value="Lipoyl synthase"/>
    <property type="match status" value="1"/>
</dbReference>
<keyword evidence="3 9" id="KW-0808">Transferase</keyword>
<comment type="cofactor">
    <cofactor evidence="9">
        <name>[4Fe-4S] cluster</name>
        <dbReference type="ChEBI" id="CHEBI:49883"/>
    </cofactor>
    <text evidence="9">Binds 2 [4Fe-4S] clusters per subunit. One cluster is coordinated with 3 cysteines and an exchangeable S-adenosyl-L-methionine.</text>
</comment>
<evidence type="ECO:0000313" key="12">
    <source>
        <dbReference type="Proteomes" id="UP000366872"/>
    </source>
</evidence>
<dbReference type="SFLD" id="SFLDG01058">
    <property type="entry name" value="lipoyl_synthase_like"/>
    <property type="match status" value="1"/>
</dbReference>
<keyword evidence="1 9" id="KW-0004">4Fe-4S</keyword>
<proteinExistence type="inferred from homology"/>
<keyword evidence="12" id="KW-1185">Reference proteome</keyword>
<dbReference type="GO" id="GO:0046872">
    <property type="term" value="F:metal ion binding"/>
    <property type="evidence" value="ECO:0007669"/>
    <property type="project" value="UniProtKB-KW"/>
</dbReference>
<comment type="catalytic activity">
    <reaction evidence="8 9">
        <text>[[Fe-S] cluster scaffold protein carrying a second [4Fe-4S](2+) cluster] + N(6)-octanoyl-L-lysyl-[protein] + 2 oxidized [2Fe-2S]-[ferredoxin] + 2 S-adenosyl-L-methionine + 4 H(+) = [[Fe-S] cluster scaffold protein] + N(6)-[(R)-dihydrolipoyl]-L-lysyl-[protein] + 4 Fe(3+) + 2 hydrogen sulfide + 2 5'-deoxyadenosine + 2 L-methionine + 2 reduced [2Fe-2S]-[ferredoxin]</text>
        <dbReference type="Rhea" id="RHEA:16585"/>
        <dbReference type="Rhea" id="RHEA-COMP:9928"/>
        <dbReference type="Rhea" id="RHEA-COMP:10000"/>
        <dbReference type="Rhea" id="RHEA-COMP:10001"/>
        <dbReference type="Rhea" id="RHEA-COMP:10475"/>
        <dbReference type="Rhea" id="RHEA-COMP:14568"/>
        <dbReference type="Rhea" id="RHEA-COMP:14569"/>
        <dbReference type="ChEBI" id="CHEBI:15378"/>
        <dbReference type="ChEBI" id="CHEBI:17319"/>
        <dbReference type="ChEBI" id="CHEBI:29034"/>
        <dbReference type="ChEBI" id="CHEBI:29919"/>
        <dbReference type="ChEBI" id="CHEBI:33722"/>
        <dbReference type="ChEBI" id="CHEBI:33737"/>
        <dbReference type="ChEBI" id="CHEBI:33738"/>
        <dbReference type="ChEBI" id="CHEBI:57844"/>
        <dbReference type="ChEBI" id="CHEBI:59789"/>
        <dbReference type="ChEBI" id="CHEBI:78809"/>
        <dbReference type="ChEBI" id="CHEBI:83100"/>
        <dbReference type="EC" id="2.8.1.8"/>
    </reaction>
</comment>
<evidence type="ECO:0000256" key="7">
    <source>
        <dbReference type="ARBA" id="ARBA00023014"/>
    </source>
</evidence>
<dbReference type="PANTHER" id="PTHR10949:SF0">
    <property type="entry name" value="LIPOYL SYNTHASE, MITOCHONDRIAL"/>
    <property type="match status" value="1"/>
</dbReference>
<feature type="domain" description="Radical SAM core" evidence="10">
    <location>
        <begin position="55"/>
        <end position="272"/>
    </location>
</feature>
<dbReference type="EMBL" id="CAAHFG010000001">
    <property type="protein sequence ID" value="VGO12472.1"/>
    <property type="molecule type" value="Genomic_DNA"/>
</dbReference>
<dbReference type="Proteomes" id="UP000366872">
    <property type="component" value="Unassembled WGS sequence"/>
</dbReference>
<keyword evidence="4 9" id="KW-0949">S-adenosyl-L-methionine</keyword>
<organism evidence="11 12">
    <name type="scientific">Pontiella desulfatans</name>
    <dbReference type="NCBI Taxonomy" id="2750659"/>
    <lineage>
        <taxon>Bacteria</taxon>
        <taxon>Pseudomonadati</taxon>
        <taxon>Kiritimatiellota</taxon>
        <taxon>Kiritimatiellia</taxon>
        <taxon>Kiritimatiellales</taxon>
        <taxon>Pontiellaceae</taxon>
        <taxon>Pontiella</taxon>
    </lineage>
</organism>
<dbReference type="PANTHER" id="PTHR10949">
    <property type="entry name" value="LIPOYL SYNTHASE"/>
    <property type="match status" value="1"/>
</dbReference>
<feature type="binding site" evidence="9">
    <location>
        <position position="43"/>
    </location>
    <ligand>
        <name>[4Fe-4S] cluster</name>
        <dbReference type="ChEBI" id="CHEBI:49883"/>
        <label>1</label>
    </ligand>
</feature>
<keyword evidence="5 9" id="KW-0479">Metal-binding</keyword>
<feature type="binding site" evidence="9">
    <location>
        <position position="73"/>
    </location>
    <ligand>
        <name>[4Fe-4S] cluster</name>
        <dbReference type="ChEBI" id="CHEBI:49883"/>
        <label>2</label>
        <note>4Fe-4S-S-AdoMet</note>
    </ligand>
</feature>
<dbReference type="GO" id="GO:0005737">
    <property type="term" value="C:cytoplasm"/>
    <property type="evidence" value="ECO:0007669"/>
    <property type="project" value="UniProtKB-SubCell"/>
</dbReference>
<feature type="binding site" evidence="9">
    <location>
        <position position="69"/>
    </location>
    <ligand>
        <name>[4Fe-4S] cluster</name>
        <dbReference type="ChEBI" id="CHEBI:49883"/>
        <label>2</label>
        <note>4Fe-4S-S-AdoMet</note>
    </ligand>
</feature>
<accession>A0A6C2TXY2</accession>
<gene>
    <name evidence="9 11" type="primary">lipA</name>
    <name evidence="11" type="ORF">PDESU_01025</name>
</gene>
<evidence type="ECO:0000259" key="10">
    <source>
        <dbReference type="PROSITE" id="PS51918"/>
    </source>
</evidence>
<dbReference type="InterPro" id="IPR006638">
    <property type="entry name" value="Elp3/MiaA/NifB-like_rSAM"/>
</dbReference>
<sequence length="292" mass="32701">MIDTTETVRPARIPEWMRRPIQTDVDYAETHATLKKNGLHTVCEDAKCPNRHECWNHGTATIMILGNVCTRDCRFCSIATGKPDGLDTEEPQRVAEAVETMKLKHVVITSVTRDDLPDGGAEIFAQTIMAIKTRMPEVTVEVLTPDFLGRKELLFKVLDAGPVVFNHNVETVKRLQRSIRSGATYERSLKILKHASEYGDGSIKVKTGIMLGLGETNEEVMECLQDIYDHGVRLLTIGQYMAPTRDHARTKRFVTPKEFTDFEDAAYKIGFEAVASGPLVRSSYRADNMVTA</sequence>
<comment type="function">
    <text evidence="9">Catalyzes the radical-mediated insertion of two sulfur atoms into the C-6 and C-8 positions of the octanoyl moiety bound to the lipoyl domains of lipoate-dependent enzymes, thereby converting the octanoylated domains into lipoylated derivatives.</text>
</comment>
<dbReference type="GO" id="GO:0016992">
    <property type="term" value="F:lipoate synthase activity"/>
    <property type="evidence" value="ECO:0007669"/>
    <property type="project" value="UniProtKB-UniRule"/>
</dbReference>
<dbReference type="InterPro" id="IPR058240">
    <property type="entry name" value="rSAM_sf"/>
</dbReference>
<dbReference type="InterPro" id="IPR003698">
    <property type="entry name" value="Lipoyl_synth"/>
</dbReference>
<dbReference type="Gene3D" id="3.20.20.70">
    <property type="entry name" value="Aldolase class I"/>
    <property type="match status" value="1"/>
</dbReference>
<dbReference type="SFLD" id="SFLDS00029">
    <property type="entry name" value="Radical_SAM"/>
    <property type="match status" value="1"/>
</dbReference>
<feature type="binding site" evidence="9">
    <location>
        <position position="54"/>
    </location>
    <ligand>
        <name>[4Fe-4S] cluster</name>
        <dbReference type="ChEBI" id="CHEBI:49883"/>
        <label>1</label>
    </ligand>
</feature>
<dbReference type="NCBIfam" id="NF009544">
    <property type="entry name" value="PRK12928.1"/>
    <property type="match status" value="1"/>
</dbReference>
<dbReference type="GO" id="GO:0051539">
    <property type="term" value="F:4 iron, 4 sulfur cluster binding"/>
    <property type="evidence" value="ECO:0007669"/>
    <property type="project" value="UniProtKB-UniRule"/>
</dbReference>
<dbReference type="PIRSF" id="PIRSF005963">
    <property type="entry name" value="Lipoyl_synth"/>
    <property type="match status" value="1"/>
</dbReference>
<protein>
    <recommendedName>
        <fullName evidence="9">Lipoyl synthase</fullName>
        <ecNumber evidence="9">2.8.1.8</ecNumber>
    </recommendedName>
    <alternativeName>
        <fullName evidence="9">Lip-syn</fullName>
        <shortName evidence="9">LS</shortName>
    </alternativeName>
    <alternativeName>
        <fullName evidence="9">Lipoate synthase</fullName>
    </alternativeName>
    <alternativeName>
        <fullName evidence="9">Lipoic acid synthase</fullName>
    </alternativeName>
    <alternativeName>
        <fullName evidence="9">Sulfur insertion protein LipA</fullName>
    </alternativeName>
</protein>
<comment type="pathway">
    <text evidence="9">Protein modification; protein lipoylation via endogenous pathway; protein N(6)-(lipoyl)lysine from octanoyl-[acyl-carrier-protein]: step 2/2.</text>
</comment>
<evidence type="ECO:0000256" key="2">
    <source>
        <dbReference type="ARBA" id="ARBA00022490"/>
    </source>
</evidence>
<dbReference type="UniPathway" id="UPA00538">
    <property type="reaction ID" value="UER00593"/>
</dbReference>
<feature type="binding site" evidence="9">
    <location>
        <position position="76"/>
    </location>
    <ligand>
        <name>[4Fe-4S] cluster</name>
        <dbReference type="ChEBI" id="CHEBI:49883"/>
        <label>2</label>
        <note>4Fe-4S-S-AdoMet</note>
    </ligand>
</feature>
<dbReference type="NCBIfam" id="NF004019">
    <property type="entry name" value="PRK05481.1"/>
    <property type="match status" value="1"/>
</dbReference>
<evidence type="ECO:0000256" key="1">
    <source>
        <dbReference type="ARBA" id="ARBA00022485"/>
    </source>
</evidence>
<dbReference type="Pfam" id="PF04055">
    <property type="entry name" value="Radical_SAM"/>
    <property type="match status" value="1"/>
</dbReference>
<evidence type="ECO:0000256" key="4">
    <source>
        <dbReference type="ARBA" id="ARBA00022691"/>
    </source>
</evidence>
<dbReference type="PROSITE" id="PS51918">
    <property type="entry name" value="RADICAL_SAM"/>
    <property type="match status" value="1"/>
</dbReference>
<keyword evidence="7 9" id="KW-0411">Iron-sulfur</keyword>
<dbReference type="InterPro" id="IPR007197">
    <property type="entry name" value="rSAM"/>
</dbReference>
<evidence type="ECO:0000256" key="6">
    <source>
        <dbReference type="ARBA" id="ARBA00023004"/>
    </source>
</evidence>
<evidence type="ECO:0000256" key="9">
    <source>
        <dbReference type="HAMAP-Rule" id="MF_00206"/>
    </source>
</evidence>
<feature type="binding site" evidence="9">
    <location>
        <position position="48"/>
    </location>
    <ligand>
        <name>[4Fe-4S] cluster</name>
        <dbReference type="ChEBI" id="CHEBI:49883"/>
        <label>1</label>
    </ligand>
</feature>
<dbReference type="SMART" id="SM00729">
    <property type="entry name" value="Elp3"/>
    <property type="match status" value="1"/>
</dbReference>
<dbReference type="HAMAP" id="MF_00206">
    <property type="entry name" value="Lipoyl_synth"/>
    <property type="match status" value="1"/>
</dbReference>